<dbReference type="Proteomes" id="UP000292235">
    <property type="component" value="Chromosome"/>
</dbReference>
<dbReference type="PRINTS" id="PR00412">
    <property type="entry name" value="EPOXHYDRLASE"/>
</dbReference>
<dbReference type="RefSeq" id="WP_131099138.1">
    <property type="nucleotide sequence ID" value="NZ_CP036455.1"/>
</dbReference>
<dbReference type="PANTHER" id="PTHR46438">
    <property type="entry name" value="ALPHA/BETA-HYDROLASES SUPERFAMILY PROTEIN"/>
    <property type="match status" value="1"/>
</dbReference>
<keyword evidence="2" id="KW-0378">Hydrolase</keyword>
<name>A0A4P6Q852_9ACTN</name>
<keyword evidence="3" id="KW-1185">Reference proteome</keyword>
<dbReference type="AlphaFoldDB" id="A0A4P6Q852"/>
<dbReference type="SUPFAM" id="SSF53474">
    <property type="entry name" value="alpha/beta-Hydrolases"/>
    <property type="match status" value="1"/>
</dbReference>
<evidence type="ECO:0000313" key="3">
    <source>
        <dbReference type="Proteomes" id="UP000292235"/>
    </source>
</evidence>
<evidence type="ECO:0000259" key="1">
    <source>
        <dbReference type="Pfam" id="PF00561"/>
    </source>
</evidence>
<reference evidence="2 3" key="1">
    <citation type="submission" date="2019-02" db="EMBL/GenBank/DDBJ databases">
        <authorList>
            <person name="Khodamoradi S."/>
            <person name="Hahnke R.L."/>
            <person name="Kaempfer P."/>
            <person name="Schumann P."/>
            <person name="Rohde M."/>
            <person name="Steinert M."/>
            <person name="Luzhetskyy A."/>
            <person name="Wink J."/>
            <person name="Ruckert C."/>
        </authorList>
    </citation>
    <scope>NUCLEOTIDE SEQUENCE [LARGE SCALE GENOMIC DNA]</scope>
    <source>
        <strain evidence="2 3">M2</strain>
    </source>
</reference>
<evidence type="ECO:0000313" key="2">
    <source>
        <dbReference type="EMBL" id="QBI55067.1"/>
    </source>
</evidence>
<gene>
    <name evidence="2" type="ORF">EKD16_16490</name>
</gene>
<dbReference type="InterPro" id="IPR029058">
    <property type="entry name" value="AB_hydrolase_fold"/>
</dbReference>
<proteinExistence type="predicted"/>
<dbReference type="Pfam" id="PF00561">
    <property type="entry name" value="Abhydrolase_1"/>
    <property type="match status" value="1"/>
</dbReference>
<accession>A0A4P6Q852</accession>
<dbReference type="KEGG" id="strr:EKD16_16490"/>
<dbReference type="OrthoDB" id="3771266at2"/>
<dbReference type="Gene3D" id="3.40.50.1820">
    <property type="entry name" value="alpha/beta hydrolase"/>
    <property type="match status" value="1"/>
</dbReference>
<dbReference type="PANTHER" id="PTHR46438:SF2">
    <property type="entry name" value="ALPHA_BETA-HYDROLASES SUPERFAMILY PROTEIN"/>
    <property type="match status" value="1"/>
</dbReference>
<dbReference type="PRINTS" id="PR00111">
    <property type="entry name" value="ABHYDROLASE"/>
</dbReference>
<dbReference type="EMBL" id="CP036455">
    <property type="protein sequence ID" value="QBI55067.1"/>
    <property type="molecule type" value="Genomic_DNA"/>
</dbReference>
<dbReference type="EC" id="3.1.1.10" evidence="2"/>
<dbReference type="InterPro" id="IPR000073">
    <property type="entry name" value="AB_hydrolase_1"/>
</dbReference>
<organism evidence="2 3">
    <name type="scientific">Streptomonospora litoralis</name>
    <dbReference type="NCBI Taxonomy" id="2498135"/>
    <lineage>
        <taxon>Bacteria</taxon>
        <taxon>Bacillati</taxon>
        <taxon>Actinomycetota</taxon>
        <taxon>Actinomycetes</taxon>
        <taxon>Streptosporangiales</taxon>
        <taxon>Nocardiopsidaceae</taxon>
        <taxon>Streptomonospora</taxon>
    </lineage>
</organism>
<dbReference type="GO" id="GO:0050357">
    <property type="term" value="F:tropinesterase activity"/>
    <property type="evidence" value="ECO:0007669"/>
    <property type="project" value="UniProtKB-EC"/>
</dbReference>
<dbReference type="InterPro" id="IPR000639">
    <property type="entry name" value="Epox_hydrolase-like"/>
</dbReference>
<sequence length="277" mass="29458">MRHLQRPDGRIAYELHNPETTAPLIVCIPGMGDVRATYRHLAPALSAAGYRVAVMDLRGHGDSDISFTDYSTVATAHDAVTLIEELGGGPALVVGNSLGGTAAAWAAAVRPDLVGGLVLIAAFLRGEGMSGVQEASMRAMLLRPWGPSFVSRYLAGLFKGGKAADHADHLAAIRAHLAPPERYRAIRRLVENAFHPVPARLDEVVAPALVVMGELDSDWPDPAEEAAWMAERLGARRLMLAESGHYPQAQQAEAVAEAVLDFARTDDGAPGMPPPRA</sequence>
<protein>
    <submittedName>
        <fullName evidence="2">Tropinesterase</fullName>
        <ecNumber evidence="2">3.1.1.10</ecNumber>
    </submittedName>
</protein>
<feature type="domain" description="AB hydrolase-1" evidence="1">
    <location>
        <begin position="23"/>
        <end position="142"/>
    </location>
</feature>